<evidence type="ECO:0000256" key="1">
    <source>
        <dbReference type="SAM" id="MobiDB-lite"/>
    </source>
</evidence>
<accession>A0ABV5S5X4</accession>
<dbReference type="Proteomes" id="UP001589532">
    <property type="component" value="Unassembled WGS sequence"/>
</dbReference>
<evidence type="ECO:0000313" key="4">
    <source>
        <dbReference type="Proteomes" id="UP001589532"/>
    </source>
</evidence>
<gene>
    <name evidence="3" type="ORF">ACFFSA_25115</name>
</gene>
<dbReference type="RefSeq" id="WP_344984856.1">
    <property type="nucleotide sequence ID" value="NZ_BAAAXV010000001.1"/>
</dbReference>
<feature type="region of interest" description="Disordered" evidence="1">
    <location>
        <begin position="60"/>
        <end position="84"/>
    </location>
</feature>
<sequence>MAVWAAHVAGRDRRIGPNLRPDLGNASRYQAGEPSCTLALSLGRSYGFVHQLLEEAGVELRHGGGDKRPKSATTEATTSTGAEQ</sequence>
<comment type="caution">
    <text evidence="3">The sequence shown here is derived from an EMBL/GenBank/DDBJ whole genome shotgun (WGS) entry which is preliminary data.</text>
</comment>
<evidence type="ECO:0000313" key="3">
    <source>
        <dbReference type="EMBL" id="MFB9626379.1"/>
    </source>
</evidence>
<dbReference type="EMBL" id="JBHMBW010000022">
    <property type="protein sequence ID" value="MFB9626379.1"/>
    <property type="molecule type" value="Genomic_DNA"/>
</dbReference>
<protein>
    <submittedName>
        <fullName evidence="3">Helix-turn-helix domain-containing protein</fullName>
    </submittedName>
</protein>
<feature type="compositionally biased region" description="Low complexity" evidence="1">
    <location>
        <begin position="71"/>
        <end position="84"/>
    </location>
</feature>
<dbReference type="InterPro" id="IPR045745">
    <property type="entry name" value="HTH_58_Actinobacteria-type"/>
</dbReference>
<evidence type="ECO:0000259" key="2">
    <source>
        <dbReference type="Pfam" id="PF19575"/>
    </source>
</evidence>
<feature type="domain" description="Helix-turn-helix" evidence="2">
    <location>
        <begin position="18"/>
        <end position="68"/>
    </location>
</feature>
<organism evidence="3 4">
    <name type="scientific">Nonomuraea helvata</name>
    <dbReference type="NCBI Taxonomy" id="37484"/>
    <lineage>
        <taxon>Bacteria</taxon>
        <taxon>Bacillati</taxon>
        <taxon>Actinomycetota</taxon>
        <taxon>Actinomycetes</taxon>
        <taxon>Streptosporangiales</taxon>
        <taxon>Streptosporangiaceae</taxon>
        <taxon>Nonomuraea</taxon>
    </lineage>
</organism>
<proteinExistence type="predicted"/>
<keyword evidence="4" id="KW-1185">Reference proteome</keyword>
<dbReference type="Pfam" id="PF19575">
    <property type="entry name" value="HTH_58"/>
    <property type="match status" value="1"/>
</dbReference>
<feature type="compositionally biased region" description="Basic and acidic residues" evidence="1">
    <location>
        <begin position="60"/>
        <end position="69"/>
    </location>
</feature>
<reference evidence="3 4" key="1">
    <citation type="submission" date="2024-09" db="EMBL/GenBank/DDBJ databases">
        <authorList>
            <person name="Sun Q."/>
            <person name="Mori K."/>
        </authorList>
    </citation>
    <scope>NUCLEOTIDE SEQUENCE [LARGE SCALE GENOMIC DNA]</scope>
    <source>
        <strain evidence="3 4">JCM 3143</strain>
    </source>
</reference>
<name>A0ABV5S5X4_9ACTN</name>